<dbReference type="RefSeq" id="XP_005092289.2">
    <property type="nucleotide sequence ID" value="XM_005092232.2"/>
</dbReference>
<sequence length="583" mass="64877">MLGKCLRKINTIPSAEDTDKRSFQVKDCLFHHDDLTDFTVFEFGLRVVYTVWRALCSPLLLLLTYSEWAELVTDFTPSATPYAALSYMHVWLVLLLTVSGFVDALVLTVSLKTTTTSDLARQVKMPLGFILIWALYNTVCANVLSCLLMYIVFLDTAIVHSSVFYLCMALSGYTVIHVATTSIPSRVEHCLQPVLLTLLHVCFTAVYQAIGGSDPQGNNYVYRGMDWGGNSLKAFLVALAWLTLTFISHLLVVACSKLRRATFRYLRVRRGQGQETDSNKDPLPETARQPSPPEFWVENLPHGHKRLHVGTPQQLLTGLPTTPQQLLTGLPTTPQQQQQQTATPKYHAPSTPFLPETAYGQTLYEQRLFQICRETTGPRCTPCGGFCSVLPGFLQPQAGAPIPQSAPEPSLPLPHQYSHPPPPHQYHHPPPPLLPHPPPPHWYLYLPPPLQHHPFCQNPHPPPPPPHHAHQTSSIPSPTPQYRLAAGPPLSPGSYLCHPDSVSADGNSRMYKCFPENHQGPPLPAGHVVTCGPRGGNCPLSRQPPLKPSYYDDCKRKMTSRLPCDCSTTSESDEEQQEEKDEE</sequence>
<feature type="region of interest" description="Disordered" evidence="1">
    <location>
        <begin position="398"/>
        <end position="433"/>
    </location>
</feature>
<gene>
    <name evidence="4" type="primary">LOC101861644</name>
</gene>
<feature type="transmembrane region" description="Helical" evidence="2">
    <location>
        <begin position="234"/>
        <end position="255"/>
    </location>
</feature>
<dbReference type="Proteomes" id="UP000694888">
    <property type="component" value="Unplaced"/>
</dbReference>
<feature type="compositionally biased region" description="Pro residues" evidence="1">
    <location>
        <begin position="419"/>
        <end position="433"/>
    </location>
</feature>
<accession>A0ABM0JF52</accession>
<keyword evidence="2" id="KW-0812">Transmembrane</keyword>
<keyword evidence="3" id="KW-1185">Reference proteome</keyword>
<feature type="compositionally biased region" description="Low complexity" evidence="1">
    <location>
        <begin position="318"/>
        <end position="344"/>
    </location>
</feature>
<feature type="region of interest" description="Disordered" evidence="1">
    <location>
        <begin position="560"/>
        <end position="583"/>
    </location>
</feature>
<feature type="transmembrane region" description="Helical" evidence="2">
    <location>
        <begin position="130"/>
        <end position="152"/>
    </location>
</feature>
<feature type="transmembrane region" description="Helical" evidence="2">
    <location>
        <begin position="86"/>
        <end position="109"/>
    </location>
</feature>
<feature type="transmembrane region" description="Helical" evidence="2">
    <location>
        <begin position="191"/>
        <end position="210"/>
    </location>
</feature>
<organism evidence="3 4">
    <name type="scientific">Aplysia californica</name>
    <name type="common">California sea hare</name>
    <dbReference type="NCBI Taxonomy" id="6500"/>
    <lineage>
        <taxon>Eukaryota</taxon>
        <taxon>Metazoa</taxon>
        <taxon>Spiralia</taxon>
        <taxon>Lophotrochozoa</taxon>
        <taxon>Mollusca</taxon>
        <taxon>Gastropoda</taxon>
        <taxon>Heterobranchia</taxon>
        <taxon>Euthyneura</taxon>
        <taxon>Tectipleura</taxon>
        <taxon>Aplysiida</taxon>
        <taxon>Aplysioidea</taxon>
        <taxon>Aplysiidae</taxon>
        <taxon>Aplysia</taxon>
    </lineage>
</organism>
<protein>
    <submittedName>
        <fullName evidence="4">Uncharacterized protein LOC101861644</fullName>
    </submittedName>
</protein>
<evidence type="ECO:0000313" key="4">
    <source>
        <dbReference type="RefSeq" id="XP_005092289.2"/>
    </source>
</evidence>
<reference evidence="4" key="1">
    <citation type="submission" date="2025-08" db="UniProtKB">
        <authorList>
            <consortium name="RefSeq"/>
        </authorList>
    </citation>
    <scope>IDENTIFICATION</scope>
</reference>
<keyword evidence="2" id="KW-1133">Transmembrane helix</keyword>
<feature type="region of interest" description="Disordered" evidence="1">
    <location>
        <begin position="454"/>
        <end position="498"/>
    </location>
</feature>
<evidence type="ECO:0000256" key="2">
    <source>
        <dbReference type="SAM" id="Phobius"/>
    </source>
</evidence>
<dbReference type="InterPro" id="IPR049352">
    <property type="entry name" value="Rost"/>
</dbReference>
<evidence type="ECO:0000256" key="1">
    <source>
        <dbReference type="SAM" id="MobiDB-lite"/>
    </source>
</evidence>
<keyword evidence="2" id="KW-0472">Membrane</keyword>
<evidence type="ECO:0000313" key="3">
    <source>
        <dbReference type="Proteomes" id="UP000694888"/>
    </source>
</evidence>
<dbReference type="Pfam" id="PF21534">
    <property type="entry name" value="Rost"/>
    <property type="match status" value="1"/>
</dbReference>
<feature type="region of interest" description="Disordered" evidence="1">
    <location>
        <begin position="271"/>
        <end position="294"/>
    </location>
</feature>
<feature type="transmembrane region" description="Helical" evidence="2">
    <location>
        <begin position="47"/>
        <end position="66"/>
    </location>
</feature>
<feature type="compositionally biased region" description="Acidic residues" evidence="1">
    <location>
        <begin position="571"/>
        <end position="583"/>
    </location>
</feature>
<name>A0ABM0JF52_APLCA</name>
<dbReference type="GeneID" id="101861644"/>
<feature type="transmembrane region" description="Helical" evidence="2">
    <location>
        <begin position="158"/>
        <end position="179"/>
    </location>
</feature>
<feature type="region of interest" description="Disordered" evidence="1">
    <location>
        <begin position="318"/>
        <end position="350"/>
    </location>
</feature>
<proteinExistence type="predicted"/>